<dbReference type="InterPro" id="IPR037019">
    <property type="entry name" value="Glyco_hydro_7_sf"/>
</dbReference>
<dbReference type="Proteomes" id="UP001211907">
    <property type="component" value="Unassembled WGS sequence"/>
</dbReference>
<dbReference type="EC" id="3.2.1.-" evidence="11"/>
<keyword evidence="10 11" id="KW-0624">Polysaccharide degradation</keyword>
<evidence type="ECO:0000256" key="1">
    <source>
        <dbReference type="ARBA" id="ARBA00000966"/>
    </source>
</evidence>
<comment type="catalytic activity">
    <reaction evidence="1">
        <text>Endohydrolysis of (1-&gt;4)-beta-D-glucosidic linkages in cellulose, lichenin and cereal beta-D-glucans.</text>
        <dbReference type="EC" id="3.2.1.4"/>
    </reaction>
</comment>
<dbReference type="GO" id="GO:0008810">
    <property type="term" value="F:cellulase activity"/>
    <property type="evidence" value="ECO:0007669"/>
    <property type="project" value="UniProtKB-EC"/>
</dbReference>
<dbReference type="PANTHER" id="PTHR33753:SF1">
    <property type="entry name" value="ENDO-BETA-1,4-GLUCANASE CELB"/>
    <property type="match status" value="1"/>
</dbReference>
<evidence type="ECO:0000256" key="8">
    <source>
        <dbReference type="ARBA" id="ARBA00023277"/>
    </source>
</evidence>
<dbReference type="SUPFAM" id="SSF57180">
    <property type="entry name" value="Cellulose-binding domain"/>
    <property type="match status" value="1"/>
</dbReference>
<dbReference type="CDD" id="cd07999">
    <property type="entry name" value="GH7_CBH_EG"/>
    <property type="match status" value="1"/>
</dbReference>
<evidence type="ECO:0000256" key="7">
    <source>
        <dbReference type="ARBA" id="ARBA00023180"/>
    </source>
</evidence>
<keyword evidence="15" id="KW-1185">Reference proteome</keyword>
<dbReference type="PANTHER" id="PTHR33753">
    <property type="entry name" value="1,4-BETA-D-GLUCAN CELLOBIOHYDROLASE B"/>
    <property type="match status" value="1"/>
</dbReference>
<evidence type="ECO:0000256" key="5">
    <source>
        <dbReference type="ARBA" id="ARBA00023001"/>
    </source>
</evidence>
<keyword evidence="4 11" id="KW-0378">Hydrolase</keyword>
<evidence type="ECO:0000256" key="10">
    <source>
        <dbReference type="ARBA" id="ARBA00023326"/>
    </source>
</evidence>
<dbReference type="Pfam" id="PF00840">
    <property type="entry name" value="Glyco_hydro_7"/>
    <property type="match status" value="1"/>
</dbReference>
<dbReference type="SMART" id="SM00236">
    <property type="entry name" value="fCBD"/>
    <property type="match status" value="1"/>
</dbReference>
<comment type="similarity">
    <text evidence="2 11">Belongs to the glycosyl hydrolase 7 (cellulase C) family.</text>
</comment>
<evidence type="ECO:0000256" key="2">
    <source>
        <dbReference type="ARBA" id="ARBA00006044"/>
    </source>
</evidence>
<reference evidence="14" key="1">
    <citation type="submission" date="2020-05" db="EMBL/GenBank/DDBJ databases">
        <title>Phylogenomic resolution of chytrid fungi.</title>
        <authorList>
            <person name="Stajich J.E."/>
            <person name="Amses K."/>
            <person name="Simmons R."/>
            <person name="Seto K."/>
            <person name="Myers J."/>
            <person name="Bonds A."/>
            <person name="Quandt C.A."/>
            <person name="Barry K."/>
            <person name="Liu P."/>
            <person name="Grigoriev I."/>
            <person name="Longcore J.E."/>
            <person name="James T.Y."/>
        </authorList>
    </citation>
    <scope>NUCLEOTIDE SEQUENCE</scope>
    <source>
        <strain evidence="14">JEL0513</strain>
    </source>
</reference>
<sequence>MIAIRILLALATLGFVAAQNPGTIQSESHPSLVVSSCTTAGGCTTTTEQIVLDANWRWISNSQGTANCYDLPTYPNTNGWNPSICPQGNAATDATCAASCYIQGNSVSQYQSTYGVTTTGNSLKIGYVEGSNVGARVYLMDTSTTYQLFKLKNREFTFTVDVSNIGCALNGALYFSNMDATGNLGGNNKAGAAYGTGYCDAQCPHDIKFANGMANVEGTNGNCCMEFDVWEANKEASAYTTHSCSATGLYVCTTAAECGDGADRASGFCDKDGCDINPYRNGVTNFYGPGLTVDTTKPFTVVTQFITSDGTDTGTLSEIKRFWVQNGVVYNTPDAAIPGLTSYNSITDAYCTAERTAFSDTNPLQGGLAQLDKAFSQGMVLSLSLWDDNTAGMNWLDSSYPQGATATGTLRGPCPFFNWTTGISNLRSTEGSSSVTFSDIRFGNIGSTFSGSSASTTTATAAPTTTTTTTTTATTTIAKSTTTTTVARSTTTTTTTKLTTTTTTTTAGGNCSVKWGQCGGIFWTGPTCCTASTCTPQAGNPYYSQCL</sequence>
<evidence type="ECO:0000256" key="6">
    <source>
        <dbReference type="ARBA" id="ARBA00023157"/>
    </source>
</evidence>
<accession>A0AAD5TBV7</accession>
<evidence type="ECO:0000313" key="15">
    <source>
        <dbReference type="Proteomes" id="UP001211907"/>
    </source>
</evidence>
<feature type="domain" description="CBM1" evidence="13">
    <location>
        <begin position="510"/>
        <end position="547"/>
    </location>
</feature>
<evidence type="ECO:0000259" key="13">
    <source>
        <dbReference type="PROSITE" id="PS51164"/>
    </source>
</evidence>
<dbReference type="PROSITE" id="PS51164">
    <property type="entry name" value="CBM1_2"/>
    <property type="match status" value="1"/>
</dbReference>
<evidence type="ECO:0000256" key="12">
    <source>
        <dbReference type="SAM" id="SignalP"/>
    </source>
</evidence>
<proteinExistence type="inferred from homology"/>
<dbReference type="GO" id="GO:0005576">
    <property type="term" value="C:extracellular region"/>
    <property type="evidence" value="ECO:0007669"/>
    <property type="project" value="InterPro"/>
</dbReference>
<feature type="chain" id="PRO_5041953217" description="Glucanase" evidence="12">
    <location>
        <begin position="19"/>
        <end position="547"/>
    </location>
</feature>
<gene>
    <name evidence="14" type="ORF">HK100_005151</name>
</gene>
<dbReference type="EMBL" id="JADGJH010000244">
    <property type="protein sequence ID" value="KAJ3132636.1"/>
    <property type="molecule type" value="Genomic_DNA"/>
</dbReference>
<dbReference type="PROSITE" id="PS00562">
    <property type="entry name" value="CBM1_1"/>
    <property type="match status" value="1"/>
</dbReference>
<dbReference type="PRINTS" id="PR00734">
    <property type="entry name" value="GLHYDRLASE7"/>
</dbReference>
<keyword evidence="3 12" id="KW-0732">Signal</keyword>
<keyword evidence="8" id="KW-0119">Carbohydrate metabolism</keyword>
<keyword evidence="5 11" id="KW-0136">Cellulose degradation</keyword>
<name>A0AAD5TBV7_9FUNG</name>
<evidence type="ECO:0000256" key="11">
    <source>
        <dbReference type="RuleBase" id="RU361164"/>
    </source>
</evidence>
<keyword evidence="6" id="KW-1015">Disulfide bond</keyword>
<dbReference type="Gene3D" id="2.70.100.10">
    <property type="entry name" value="Glycoside hydrolase, family 7, domain"/>
    <property type="match status" value="1"/>
</dbReference>
<evidence type="ECO:0000256" key="4">
    <source>
        <dbReference type="ARBA" id="ARBA00022801"/>
    </source>
</evidence>
<dbReference type="GO" id="GO:0030245">
    <property type="term" value="P:cellulose catabolic process"/>
    <property type="evidence" value="ECO:0007669"/>
    <property type="project" value="UniProtKB-KW"/>
</dbReference>
<dbReference type="Pfam" id="PF00734">
    <property type="entry name" value="CBM_1"/>
    <property type="match status" value="1"/>
</dbReference>
<keyword evidence="7" id="KW-0325">Glycoprotein</keyword>
<dbReference type="InterPro" id="IPR013320">
    <property type="entry name" value="ConA-like_dom_sf"/>
</dbReference>
<evidence type="ECO:0000256" key="9">
    <source>
        <dbReference type="ARBA" id="ARBA00023295"/>
    </source>
</evidence>
<comment type="caution">
    <text evidence="14">The sequence shown here is derived from an EMBL/GenBank/DDBJ whole genome shotgun (WGS) entry which is preliminary data.</text>
</comment>
<evidence type="ECO:0000256" key="3">
    <source>
        <dbReference type="ARBA" id="ARBA00022729"/>
    </source>
</evidence>
<organism evidence="14 15">
    <name type="scientific">Physocladia obscura</name>
    <dbReference type="NCBI Taxonomy" id="109957"/>
    <lineage>
        <taxon>Eukaryota</taxon>
        <taxon>Fungi</taxon>
        <taxon>Fungi incertae sedis</taxon>
        <taxon>Chytridiomycota</taxon>
        <taxon>Chytridiomycota incertae sedis</taxon>
        <taxon>Chytridiomycetes</taxon>
        <taxon>Chytridiales</taxon>
        <taxon>Chytriomycetaceae</taxon>
        <taxon>Physocladia</taxon>
    </lineage>
</organism>
<protein>
    <recommendedName>
        <fullName evidence="11">Glucanase</fullName>
        <ecNumber evidence="11">3.2.1.-</ecNumber>
    </recommendedName>
</protein>
<feature type="signal peptide" evidence="12">
    <location>
        <begin position="1"/>
        <end position="18"/>
    </location>
</feature>
<dbReference type="InterPro" id="IPR000254">
    <property type="entry name" value="CBD"/>
</dbReference>
<dbReference type="SUPFAM" id="SSF49899">
    <property type="entry name" value="Concanavalin A-like lectins/glucanases"/>
    <property type="match status" value="1"/>
</dbReference>
<dbReference type="AlphaFoldDB" id="A0AAD5TBV7"/>
<dbReference type="GO" id="GO:0030248">
    <property type="term" value="F:cellulose binding"/>
    <property type="evidence" value="ECO:0007669"/>
    <property type="project" value="InterPro"/>
</dbReference>
<dbReference type="InterPro" id="IPR001722">
    <property type="entry name" value="Glyco_hydro_7"/>
</dbReference>
<dbReference type="InterPro" id="IPR035971">
    <property type="entry name" value="CBD_sf"/>
</dbReference>
<keyword evidence="9 11" id="KW-0326">Glycosidase</keyword>
<evidence type="ECO:0000313" key="14">
    <source>
        <dbReference type="EMBL" id="KAJ3132636.1"/>
    </source>
</evidence>